<keyword evidence="2" id="KW-1185">Reference proteome</keyword>
<name>A0ABP3WNJ3_9ALTE</name>
<dbReference type="InterPro" id="IPR032251">
    <property type="entry name" value="DUF4826"/>
</dbReference>
<proteinExistence type="predicted"/>
<dbReference type="Pfam" id="PF16108">
    <property type="entry name" value="DUF4826"/>
    <property type="match status" value="1"/>
</dbReference>
<dbReference type="RefSeq" id="WP_343856016.1">
    <property type="nucleotide sequence ID" value="NZ_BAAAFD010000001.1"/>
</dbReference>
<organism evidence="1 2">
    <name type="scientific">Aliiglaciecola litoralis</name>
    <dbReference type="NCBI Taxonomy" id="582857"/>
    <lineage>
        <taxon>Bacteria</taxon>
        <taxon>Pseudomonadati</taxon>
        <taxon>Pseudomonadota</taxon>
        <taxon>Gammaproteobacteria</taxon>
        <taxon>Alteromonadales</taxon>
        <taxon>Alteromonadaceae</taxon>
        <taxon>Aliiglaciecola</taxon>
    </lineage>
</organism>
<dbReference type="EMBL" id="BAAAFD010000001">
    <property type="protein sequence ID" value="GAA0852771.1"/>
    <property type="molecule type" value="Genomic_DNA"/>
</dbReference>
<evidence type="ECO:0000313" key="2">
    <source>
        <dbReference type="Proteomes" id="UP001500359"/>
    </source>
</evidence>
<accession>A0ABP3WNJ3</accession>
<protein>
    <submittedName>
        <fullName evidence="1">DUF4826 family protein</fullName>
    </submittedName>
</protein>
<evidence type="ECO:0000313" key="1">
    <source>
        <dbReference type="EMBL" id="GAA0852771.1"/>
    </source>
</evidence>
<dbReference type="Proteomes" id="UP001500359">
    <property type="component" value="Unassembled WGS sequence"/>
</dbReference>
<gene>
    <name evidence="1" type="ORF">GCM10009114_03780</name>
</gene>
<reference evidence="2" key="1">
    <citation type="journal article" date="2019" name="Int. J. Syst. Evol. Microbiol.">
        <title>The Global Catalogue of Microorganisms (GCM) 10K type strain sequencing project: providing services to taxonomists for standard genome sequencing and annotation.</title>
        <authorList>
            <consortium name="The Broad Institute Genomics Platform"/>
            <consortium name="The Broad Institute Genome Sequencing Center for Infectious Disease"/>
            <person name="Wu L."/>
            <person name="Ma J."/>
        </authorList>
    </citation>
    <scope>NUCLEOTIDE SEQUENCE [LARGE SCALE GENOMIC DNA]</scope>
    <source>
        <strain evidence="2">JCM 15896</strain>
    </source>
</reference>
<comment type="caution">
    <text evidence="1">The sequence shown here is derived from an EMBL/GenBank/DDBJ whole genome shotgun (WGS) entry which is preliminary data.</text>
</comment>
<sequence length="144" mass="16925">MTQQTTPMSQEQLTTWVREQFQRANKHLAENGVIFDSVITEESRYLAPFVAVWKIKSLEKKYYWVISGDVPCDFIAYENEKTARDAIRHFSLMWQLKAENLSKGTDLDKAQQDYIDLLVTRAEGLYRIYNQKELWQEVQGGKPE</sequence>